<evidence type="ECO:0000313" key="2">
    <source>
        <dbReference type="EMBL" id="CAH0998717.1"/>
    </source>
</evidence>
<protein>
    <submittedName>
        <fullName evidence="2">Uncharacterized protein</fullName>
    </submittedName>
</protein>
<sequence length="94" mass="10244">MNAFLLLQEQDVADFRGTRSRAVRQRVEGNLRSAEFVGSLIELFGPRLADTLSVLSGGTPSLVDEQYLRLREGEDDDPYGQPPRGPGPSASIPS</sequence>
<organism evidence="2 3">
    <name type="scientific">Neolewinella maritima</name>
    <dbReference type="NCBI Taxonomy" id="1383882"/>
    <lineage>
        <taxon>Bacteria</taxon>
        <taxon>Pseudomonadati</taxon>
        <taxon>Bacteroidota</taxon>
        <taxon>Saprospiria</taxon>
        <taxon>Saprospirales</taxon>
        <taxon>Lewinellaceae</taxon>
        <taxon>Neolewinella</taxon>
    </lineage>
</organism>
<keyword evidence="3" id="KW-1185">Reference proteome</keyword>
<evidence type="ECO:0000256" key="1">
    <source>
        <dbReference type="SAM" id="MobiDB-lite"/>
    </source>
</evidence>
<comment type="caution">
    <text evidence="2">The sequence shown here is derived from an EMBL/GenBank/DDBJ whole genome shotgun (WGS) entry which is preliminary data.</text>
</comment>
<dbReference type="EMBL" id="CAKLPZ010000001">
    <property type="protein sequence ID" value="CAH0998717.1"/>
    <property type="molecule type" value="Genomic_DNA"/>
</dbReference>
<feature type="region of interest" description="Disordered" evidence="1">
    <location>
        <begin position="70"/>
        <end position="94"/>
    </location>
</feature>
<evidence type="ECO:0000313" key="3">
    <source>
        <dbReference type="Proteomes" id="UP000837803"/>
    </source>
</evidence>
<accession>A0ABM9AWD2</accession>
<dbReference type="Proteomes" id="UP000837803">
    <property type="component" value="Unassembled WGS sequence"/>
</dbReference>
<gene>
    <name evidence="2" type="ORF">LEM8419_00063</name>
</gene>
<reference evidence="2" key="1">
    <citation type="submission" date="2021-12" db="EMBL/GenBank/DDBJ databases">
        <authorList>
            <person name="Rodrigo-Torres L."/>
            <person name="Arahal R. D."/>
            <person name="Lucena T."/>
        </authorList>
    </citation>
    <scope>NUCLEOTIDE SEQUENCE</scope>
    <source>
        <strain evidence="2">CECT 8419</strain>
    </source>
</reference>
<proteinExistence type="predicted"/>
<dbReference type="RefSeq" id="WP_238748971.1">
    <property type="nucleotide sequence ID" value="NZ_CAKLPZ010000001.1"/>
</dbReference>
<name>A0ABM9AWD2_9BACT</name>